<dbReference type="GO" id="GO:0008137">
    <property type="term" value="F:NADH dehydrogenase (ubiquinone) activity"/>
    <property type="evidence" value="ECO:0007669"/>
    <property type="project" value="InterPro"/>
</dbReference>
<dbReference type="GO" id="GO:0005886">
    <property type="term" value="C:plasma membrane"/>
    <property type="evidence" value="ECO:0007669"/>
    <property type="project" value="UniProtKB-SubCell"/>
</dbReference>
<evidence type="ECO:0000256" key="1">
    <source>
        <dbReference type="ARBA" id="ARBA00004651"/>
    </source>
</evidence>
<dbReference type="Proteomes" id="UP000322699">
    <property type="component" value="Unassembled WGS sequence"/>
</dbReference>
<feature type="transmembrane region" description="Helical" evidence="8">
    <location>
        <begin position="227"/>
        <end position="247"/>
    </location>
</feature>
<dbReference type="OrthoDB" id="9807568at2"/>
<dbReference type="InterPro" id="IPR052175">
    <property type="entry name" value="ComplexI-like_HydComp"/>
</dbReference>
<dbReference type="EMBL" id="VRLW01000001">
    <property type="protein sequence ID" value="KAA1259125.1"/>
    <property type="molecule type" value="Genomic_DNA"/>
</dbReference>
<evidence type="ECO:0000256" key="3">
    <source>
        <dbReference type="ARBA" id="ARBA00022692"/>
    </source>
</evidence>
<feature type="transmembrane region" description="Helical" evidence="8">
    <location>
        <begin position="6"/>
        <end position="26"/>
    </location>
</feature>
<dbReference type="PANTHER" id="PTHR42682">
    <property type="entry name" value="HYDROGENASE-4 COMPONENT F"/>
    <property type="match status" value="1"/>
</dbReference>
<keyword evidence="5" id="KW-0560">Oxidoreductase</keyword>
<evidence type="ECO:0000256" key="6">
    <source>
        <dbReference type="ARBA" id="ARBA00023136"/>
    </source>
</evidence>
<reference evidence="10 11" key="1">
    <citation type="submission" date="2019-08" db="EMBL/GenBank/DDBJ databases">
        <title>Deep-cultivation of Planctomycetes and their phenomic and genomic characterization uncovers novel biology.</title>
        <authorList>
            <person name="Wiegand S."/>
            <person name="Jogler M."/>
            <person name="Boedeker C."/>
            <person name="Pinto D."/>
            <person name="Vollmers J."/>
            <person name="Rivas-Marin E."/>
            <person name="Kohn T."/>
            <person name="Peeters S.H."/>
            <person name="Heuer A."/>
            <person name="Rast P."/>
            <person name="Oberbeckmann S."/>
            <person name="Bunk B."/>
            <person name="Jeske O."/>
            <person name="Meyerdierks A."/>
            <person name="Storesund J.E."/>
            <person name="Kallscheuer N."/>
            <person name="Luecker S."/>
            <person name="Lage O.M."/>
            <person name="Pohl T."/>
            <person name="Merkel B.J."/>
            <person name="Hornburger P."/>
            <person name="Mueller R.-W."/>
            <person name="Bruemmer F."/>
            <person name="Labrenz M."/>
            <person name="Spormann A.M."/>
            <person name="Op Den Camp H."/>
            <person name="Overmann J."/>
            <person name="Amann R."/>
            <person name="Jetten M.S.M."/>
            <person name="Mascher T."/>
            <person name="Medema M.H."/>
            <person name="Devos D.P."/>
            <person name="Kaster A.-K."/>
            <person name="Ovreas L."/>
            <person name="Rohde M."/>
            <person name="Galperin M.Y."/>
            <person name="Jogler C."/>
        </authorList>
    </citation>
    <scope>NUCLEOTIDE SEQUENCE [LARGE SCALE GENOMIC DNA]</scope>
    <source>
        <strain evidence="10 11">LF1</strain>
    </source>
</reference>
<feature type="transmembrane region" description="Helical" evidence="8">
    <location>
        <begin position="253"/>
        <end position="273"/>
    </location>
</feature>
<dbReference type="RefSeq" id="WP_068261965.1">
    <property type="nucleotide sequence ID" value="NZ_LWSK01000031.1"/>
</dbReference>
<feature type="domain" description="NADH:quinone oxidoreductase/Mrp antiporter transmembrane" evidence="9">
    <location>
        <begin position="115"/>
        <end position="396"/>
    </location>
</feature>
<feature type="transmembrane region" description="Helical" evidence="8">
    <location>
        <begin position="349"/>
        <end position="371"/>
    </location>
</feature>
<gene>
    <name evidence="10" type="primary">mrpD_1</name>
    <name evidence="10" type="ORF">LF1_16530</name>
</gene>
<feature type="transmembrane region" description="Helical" evidence="8">
    <location>
        <begin position="426"/>
        <end position="448"/>
    </location>
</feature>
<keyword evidence="3 7" id="KW-0812">Transmembrane</keyword>
<feature type="transmembrane region" description="Helical" evidence="8">
    <location>
        <begin position="308"/>
        <end position="329"/>
    </location>
</feature>
<keyword evidence="6 8" id="KW-0472">Membrane</keyword>
<comment type="caution">
    <text evidence="10">The sequence shown here is derived from an EMBL/GenBank/DDBJ whole genome shotgun (WGS) entry which is preliminary data.</text>
</comment>
<feature type="transmembrane region" description="Helical" evidence="8">
    <location>
        <begin position="33"/>
        <end position="51"/>
    </location>
</feature>
<keyword evidence="4 8" id="KW-1133">Transmembrane helix</keyword>
<dbReference type="PANTHER" id="PTHR42682:SF4">
    <property type="entry name" value="NADH-UBIQUINONE_PLASTOQUINONE"/>
    <property type="match status" value="1"/>
</dbReference>
<feature type="transmembrane region" description="Helical" evidence="8">
    <location>
        <begin position="562"/>
        <end position="579"/>
    </location>
</feature>
<evidence type="ECO:0000313" key="11">
    <source>
        <dbReference type="Proteomes" id="UP000322699"/>
    </source>
</evidence>
<protein>
    <submittedName>
        <fullName evidence="10">Na(+)/H(+) antiporter subunit D</fullName>
    </submittedName>
</protein>
<evidence type="ECO:0000256" key="2">
    <source>
        <dbReference type="ARBA" id="ARBA00022475"/>
    </source>
</evidence>
<evidence type="ECO:0000259" key="9">
    <source>
        <dbReference type="Pfam" id="PF00361"/>
    </source>
</evidence>
<feature type="transmembrane region" description="Helical" evidence="8">
    <location>
        <begin position="99"/>
        <end position="116"/>
    </location>
</feature>
<feature type="transmembrane region" description="Helical" evidence="8">
    <location>
        <begin position="151"/>
        <end position="171"/>
    </location>
</feature>
<accession>A0A5B1CGR7</accession>
<organism evidence="10 11">
    <name type="scientific">Rubripirellula obstinata</name>
    <dbReference type="NCBI Taxonomy" id="406547"/>
    <lineage>
        <taxon>Bacteria</taxon>
        <taxon>Pseudomonadati</taxon>
        <taxon>Planctomycetota</taxon>
        <taxon>Planctomycetia</taxon>
        <taxon>Pirellulales</taxon>
        <taxon>Pirellulaceae</taxon>
        <taxon>Rubripirellula</taxon>
    </lineage>
</organism>
<name>A0A5B1CGR7_9BACT</name>
<dbReference type="GO" id="GO:0042773">
    <property type="term" value="P:ATP synthesis coupled electron transport"/>
    <property type="evidence" value="ECO:0007669"/>
    <property type="project" value="InterPro"/>
</dbReference>
<sequence>MIQDIAQSLPPGMIMMVGALLLPFVGKRVAPPAALLLSVLSLIHFCLIPDGNHGQIDYLGATLNITHIDSISRVFGFVFHLAAVMASIYALHVGDVKQHVAAILYAGAAIGAACAGDLMTLFVYWELTAVSSVFLVWASGTQRAFRSGMRYLVIQVTSGVLLLTGAILRYVETGSLEFGNLLVETSANDSAFAALTPATWLILIAFGIKCAFPLLHNWLQDSYPEATPTGTVFLSAFTTKLAVYSLIRGFAGFEPLIAIGCAMTLFPIVFAVIENDLRRVLAYSLNNQLGFMVVGIGIGSELAINGTVAHAFCHIIYKSLLFMSMGAVLHRVGTTKATELGGLYKSMPWTTVFCIIGAAAISGFPLLSGFISKSMIISAAAEDHQFWVWIILLIASAGVMEHSGIKIPFFAFFAHDSGKRVEEAPTNMLVAMAMGAFFCIGLGVAYPLLYKWLPNPAIDYHPYTVTHVVTQMQLLMFAALAFVVLMKSGLYPDEKRSTNLDTDWIYRRLIPKIMGGVGYCVSSIDGWMRKDALLVIGSVLSNAKKNFDENGLFGRTWSTSTMTFWSTLMLAVYLMMYYLQR</sequence>
<feature type="transmembrane region" description="Helical" evidence="8">
    <location>
        <begin position="71"/>
        <end position="92"/>
    </location>
</feature>
<evidence type="ECO:0000313" key="10">
    <source>
        <dbReference type="EMBL" id="KAA1259125.1"/>
    </source>
</evidence>
<dbReference type="Pfam" id="PF00361">
    <property type="entry name" value="Proton_antipo_M"/>
    <property type="match status" value="1"/>
</dbReference>
<dbReference type="InterPro" id="IPR001750">
    <property type="entry name" value="ND/Mrp_TM"/>
</dbReference>
<feature type="transmembrane region" description="Helical" evidence="8">
    <location>
        <begin position="280"/>
        <end position="302"/>
    </location>
</feature>
<dbReference type="GO" id="GO:0016491">
    <property type="term" value="F:oxidoreductase activity"/>
    <property type="evidence" value="ECO:0007669"/>
    <property type="project" value="UniProtKB-KW"/>
</dbReference>
<dbReference type="NCBIfam" id="NF009310">
    <property type="entry name" value="PRK12668.1"/>
    <property type="match status" value="1"/>
</dbReference>
<feature type="transmembrane region" description="Helical" evidence="8">
    <location>
        <begin position="191"/>
        <end position="215"/>
    </location>
</feature>
<dbReference type="PRINTS" id="PR01437">
    <property type="entry name" value="NUOXDRDTASE4"/>
</dbReference>
<feature type="transmembrane region" description="Helical" evidence="8">
    <location>
        <begin position="386"/>
        <end position="414"/>
    </location>
</feature>
<dbReference type="InterPro" id="IPR003918">
    <property type="entry name" value="NADH_UbQ_OxRdtase"/>
</dbReference>
<keyword evidence="2" id="KW-1003">Cell membrane</keyword>
<evidence type="ECO:0000256" key="8">
    <source>
        <dbReference type="SAM" id="Phobius"/>
    </source>
</evidence>
<feature type="transmembrane region" description="Helical" evidence="8">
    <location>
        <begin position="509"/>
        <end position="528"/>
    </location>
</feature>
<evidence type="ECO:0000256" key="7">
    <source>
        <dbReference type="RuleBase" id="RU000320"/>
    </source>
</evidence>
<evidence type="ECO:0000256" key="5">
    <source>
        <dbReference type="ARBA" id="ARBA00023002"/>
    </source>
</evidence>
<feature type="transmembrane region" description="Helical" evidence="8">
    <location>
        <begin position="468"/>
        <end position="488"/>
    </location>
</feature>
<proteinExistence type="predicted"/>
<comment type="subcellular location">
    <subcellularLocation>
        <location evidence="1">Cell membrane</location>
        <topology evidence="1">Multi-pass membrane protein</topology>
    </subcellularLocation>
    <subcellularLocation>
        <location evidence="7">Membrane</location>
        <topology evidence="7">Multi-pass membrane protein</topology>
    </subcellularLocation>
</comment>
<evidence type="ECO:0000256" key="4">
    <source>
        <dbReference type="ARBA" id="ARBA00022989"/>
    </source>
</evidence>
<keyword evidence="11" id="KW-1185">Reference proteome</keyword>
<dbReference type="AlphaFoldDB" id="A0A5B1CGR7"/>